<dbReference type="PANTHER" id="PTHR34406:SF1">
    <property type="entry name" value="PROTEIN YCEI"/>
    <property type="match status" value="1"/>
</dbReference>
<feature type="domain" description="Lipid/polyisoprenoid-binding YceI-like" evidence="2">
    <location>
        <begin position="43"/>
        <end position="209"/>
    </location>
</feature>
<dbReference type="Proteomes" id="UP000193017">
    <property type="component" value="Chromosome"/>
</dbReference>
<dbReference type="Gene3D" id="2.40.128.110">
    <property type="entry name" value="Lipid/polyisoprenoid-binding, YceI-like"/>
    <property type="match status" value="1"/>
</dbReference>
<name>A0A1W6D0T8_9RHOB</name>
<keyword evidence="1" id="KW-0732">Signal</keyword>
<organism evidence="3 4">
    <name type="scientific">Paracoccus contaminans</name>
    <dbReference type="NCBI Taxonomy" id="1945662"/>
    <lineage>
        <taxon>Bacteria</taxon>
        <taxon>Pseudomonadati</taxon>
        <taxon>Pseudomonadota</taxon>
        <taxon>Alphaproteobacteria</taxon>
        <taxon>Rhodobacterales</taxon>
        <taxon>Paracoccaceae</taxon>
        <taxon>Paracoccus</taxon>
    </lineage>
</organism>
<proteinExistence type="predicted"/>
<dbReference type="SMART" id="SM00867">
    <property type="entry name" value="YceI"/>
    <property type="match status" value="1"/>
</dbReference>
<evidence type="ECO:0000313" key="4">
    <source>
        <dbReference type="Proteomes" id="UP000193017"/>
    </source>
</evidence>
<dbReference type="STRING" id="1945662.B0A89_02045"/>
<dbReference type="EMBL" id="CP020612">
    <property type="protein sequence ID" value="ARJ70649.1"/>
    <property type="molecule type" value="Genomic_DNA"/>
</dbReference>
<feature type="chain" id="PRO_5013184712" description="Lipid/polyisoprenoid-binding YceI-like domain-containing protein" evidence="1">
    <location>
        <begin position="19"/>
        <end position="211"/>
    </location>
</feature>
<dbReference type="KEGG" id="pcon:B0A89_02045"/>
<dbReference type="InterPro" id="IPR036761">
    <property type="entry name" value="TTHA0802/YceI-like_sf"/>
</dbReference>
<dbReference type="Pfam" id="PF04264">
    <property type="entry name" value="YceI"/>
    <property type="match status" value="1"/>
</dbReference>
<dbReference type="AlphaFoldDB" id="A0A1W6D0T8"/>
<evidence type="ECO:0000256" key="1">
    <source>
        <dbReference type="SAM" id="SignalP"/>
    </source>
</evidence>
<evidence type="ECO:0000259" key="2">
    <source>
        <dbReference type="SMART" id="SM00867"/>
    </source>
</evidence>
<protein>
    <recommendedName>
        <fullName evidence="2">Lipid/polyisoprenoid-binding YceI-like domain-containing protein</fullName>
    </recommendedName>
</protein>
<feature type="signal peptide" evidence="1">
    <location>
        <begin position="1"/>
        <end position="18"/>
    </location>
</feature>
<dbReference type="SUPFAM" id="SSF101874">
    <property type="entry name" value="YceI-like"/>
    <property type="match status" value="1"/>
</dbReference>
<evidence type="ECO:0000313" key="3">
    <source>
        <dbReference type="EMBL" id="ARJ70649.1"/>
    </source>
</evidence>
<dbReference type="OrthoDB" id="9811006at2"/>
<accession>A0A1W6D0T8</accession>
<gene>
    <name evidence="3" type="ORF">B0A89_02045</name>
</gene>
<sequence>MSASILVLALASGGPVLAQTAAAPAPAAPAPAAMPAPGDVAGTYVFDPDHSQIVFSYDHMGFSTSRGTISGINGQVTLDKADPAKSAVEARFPLSAIRTIAPALDQHLAGDKSFFNGAAPDTQVTFKSTSVKVDGDDEAEVTGDLTLNGVTKPVTLEVEITKAGDHPMTGKPTLGFVIEGKLNRSDFNLGAFAPAVSDEVTLEISVEASRG</sequence>
<dbReference type="PANTHER" id="PTHR34406">
    <property type="entry name" value="PROTEIN YCEI"/>
    <property type="match status" value="1"/>
</dbReference>
<reference evidence="3 4" key="1">
    <citation type="submission" date="2017-03" db="EMBL/GenBank/DDBJ databases">
        <title>Genome sequence of Paracoccus contaminans isolated from a water microcosm.</title>
        <authorList>
            <person name="Aurass P."/>
            <person name="Karste S."/>
            <person name="Trost E."/>
            <person name="Glaeser S.P."/>
            <person name="Kaempfer P."/>
            <person name="Flieger A."/>
        </authorList>
    </citation>
    <scope>NUCLEOTIDE SEQUENCE [LARGE SCALE GENOMIC DNA]</scope>
    <source>
        <strain evidence="4">RKI 16-01929T\LMG 29738T\CCM 8701T\CIP 111112T</strain>
    </source>
</reference>
<dbReference type="InterPro" id="IPR007372">
    <property type="entry name" value="Lipid/polyisoprenoid-bd_YceI"/>
</dbReference>
<keyword evidence="4" id="KW-1185">Reference proteome</keyword>